<keyword evidence="3" id="KW-1185">Reference proteome</keyword>
<protein>
    <recommendedName>
        <fullName evidence="4">Energy transducer TonB</fullName>
    </recommendedName>
</protein>
<reference evidence="2 3" key="1">
    <citation type="submission" date="2018-01" db="EMBL/GenBank/DDBJ databases">
        <title>Draft genome of the type strain Pseudomonas oceani DSM 100277 isolated from the deep water in Okinawa trough, northwestern Pacific Ocean.</title>
        <authorList>
            <person name="Gomila M."/>
            <person name="Mulet M."/>
            <person name="Garcia-Valdes E."/>
            <person name="Lalucat J."/>
        </authorList>
    </citation>
    <scope>NUCLEOTIDE SEQUENCE [LARGE SCALE GENOMIC DNA]</scope>
    <source>
        <strain evidence="2 3">DSM 100277</strain>
    </source>
</reference>
<name>A0A2P4ET05_9GAMM</name>
<dbReference type="EMBL" id="PPSK01000013">
    <property type="protein sequence ID" value="POB02408.1"/>
    <property type="molecule type" value="Genomic_DNA"/>
</dbReference>
<evidence type="ECO:0000313" key="2">
    <source>
        <dbReference type="EMBL" id="POB02408.1"/>
    </source>
</evidence>
<evidence type="ECO:0000313" key="3">
    <source>
        <dbReference type="Proteomes" id="UP000243451"/>
    </source>
</evidence>
<proteinExistence type="predicted"/>
<feature type="region of interest" description="Disordered" evidence="1">
    <location>
        <begin position="60"/>
        <end position="86"/>
    </location>
</feature>
<dbReference type="Proteomes" id="UP000243451">
    <property type="component" value="Unassembled WGS sequence"/>
</dbReference>
<comment type="caution">
    <text evidence="2">The sequence shown here is derived from an EMBL/GenBank/DDBJ whole genome shotgun (WGS) entry which is preliminary data.</text>
</comment>
<sequence>MFEATRLAYLEALGVTNWMPRKPLAAVPARAPALLLPEPEVSAAEGIAAPVERATAAPRVEVPRPVKPTVAPAPVPASPAPVPEPVKKGPAAEPVAAFYLQLWQSGPCMLLIETPEPGLESAMPGFILLQDILRAVQLPDRPTLVGDFRWPLNRNPQLDRSAAAANRGLLAFLQARLESQQIVSVGCFGVMNTLMVETDLTQADALLGCEESVEGLPPVWFAPSLDSLLKRPQEKAALWTLLRRVRSRWQEKS</sequence>
<gene>
    <name evidence="2" type="ORF">C1949_13250</name>
</gene>
<feature type="compositionally biased region" description="Pro residues" evidence="1">
    <location>
        <begin position="71"/>
        <end position="84"/>
    </location>
</feature>
<evidence type="ECO:0000256" key="1">
    <source>
        <dbReference type="SAM" id="MobiDB-lite"/>
    </source>
</evidence>
<organism evidence="2 3">
    <name type="scientific">Halopseudomonas oceani</name>
    <dbReference type="NCBI Taxonomy" id="1708783"/>
    <lineage>
        <taxon>Bacteria</taxon>
        <taxon>Pseudomonadati</taxon>
        <taxon>Pseudomonadota</taxon>
        <taxon>Gammaproteobacteria</taxon>
        <taxon>Pseudomonadales</taxon>
        <taxon>Pseudomonadaceae</taxon>
        <taxon>Halopseudomonas</taxon>
    </lineage>
</organism>
<accession>A0A2P4ET05</accession>
<dbReference type="AlphaFoldDB" id="A0A2P4ET05"/>
<evidence type="ECO:0008006" key="4">
    <source>
        <dbReference type="Google" id="ProtNLM"/>
    </source>
</evidence>